<dbReference type="OrthoDB" id="115249at2"/>
<evidence type="ECO:0000256" key="3">
    <source>
        <dbReference type="RuleBase" id="RU000389"/>
    </source>
</evidence>
<dbReference type="PANTHER" id="PTHR30093:SF34">
    <property type="entry name" value="PREPILIN PEPTIDASE-DEPENDENT PROTEIN D"/>
    <property type="match status" value="1"/>
</dbReference>
<gene>
    <name evidence="5" type="ORF">CDH04_06700</name>
    <name evidence="6" type="ORF">FZC43_06700</name>
</gene>
<keyword evidence="3" id="KW-0281">Fimbrium</keyword>
<dbReference type="Gene3D" id="3.30.700.10">
    <property type="entry name" value="Glycoprotein, Type 4 Pilin"/>
    <property type="match status" value="1"/>
</dbReference>
<sequence length="131" mass="12971">MKKQTQKGFSLVELMVVIAIIAILAAVAIPMYSNYTTRANLGTDLAKLGGVKAEVAEGIANNNGSATGVTVDASNLPSGTTVANGIITSDTGSIVSGTSLILTPTAGSGAITFACTHGGTLSSSQLPGNCV</sequence>
<reference evidence="5 7" key="1">
    <citation type="submission" date="2017-06" db="EMBL/GenBank/DDBJ databases">
        <title>Complete genome of Francisella adeliensis.</title>
        <authorList>
            <person name="Vallesi A."/>
            <person name="Sjodin A."/>
        </authorList>
    </citation>
    <scope>NUCLEOTIDE SEQUENCE [LARGE SCALE GENOMIC DNA]</scope>
    <source>
        <strain evidence="5 7">FDC440</strain>
    </source>
</reference>
<feature type="transmembrane region" description="Helical" evidence="4">
    <location>
        <begin position="12"/>
        <end position="32"/>
    </location>
</feature>
<evidence type="ECO:0000313" key="7">
    <source>
        <dbReference type="Proteomes" id="UP000251120"/>
    </source>
</evidence>
<dbReference type="InterPro" id="IPR001082">
    <property type="entry name" value="Pilin"/>
</dbReference>
<dbReference type="AlphaFoldDB" id="A0A2Z4Y0G2"/>
<keyword evidence="2" id="KW-0488">Methylation</keyword>
<evidence type="ECO:0000313" key="6">
    <source>
        <dbReference type="EMBL" id="QIW12357.1"/>
    </source>
</evidence>
<dbReference type="SUPFAM" id="SSF54523">
    <property type="entry name" value="Pili subunits"/>
    <property type="match status" value="1"/>
</dbReference>
<dbReference type="PANTHER" id="PTHR30093">
    <property type="entry name" value="GENERAL SECRETION PATHWAY PROTEIN G"/>
    <property type="match status" value="1"/>
</dbReference>
<dbReference type="Pfam" id="PF00114">
    <property type="entry name" value="Pilin"/>
    <property type="match status" value="1"/>
</dbReference>
<protein>
    <submittedName>
        <fullName evidence="6">Prepilin-type N-terminal cleavage/methylation domain-containing protein</fullName>
    </submittedName>
    <submittedName>
        <fullName evidence="5">Type IV pili fiber building block protein</fullName>
    </submittedName>
</protein>
<reference evidence="6 8" key="2">
    <citation type="submission" date="2019-08" db="EMBL/GenBank/DDBJ databases">
        <title>Complete genome sequences of Francisella adeliensis (FSC1325 and FSC1326).</title>
        <authorList>
            <person name="Ohrman C."/>
            <person name="Uneklint I."/>
            <person name="Vallesi A."/>
            <person name="Karlsson L."/>
            <person name="Sjodin A."/>
        </authorList>
    </citation>
    <scope>NUCLEOTIDE SEQUENCE [LARGE SCALE GENOMIC DNA]</scope>
    <source>
        <strain evidence="6 8">FSC1325</strain>
    </source>
</reference>
<dbReference type="Proteomes" id="UP000251120">
    <property type="component" value="Chromosome"/>
</dbReference>
<comment type="similarity">
    <text evidence="1 3">Belongs to the N-Me-Phe pilin family.</text>
</comment>
<dbReference type="GO" id="GO:0009289">
    <property type="term" value="C:pilus"/>
    <property type="evidence" value="ECO:0007669"/>
    <property type="project" value="InterPro"/>
</dbReference>
<evidence type="ECO:0000256" key="1">
    <source>
        <dbReference type="ARBA" id="ARBA00005233"/>
    </source>
</evidence>
<dbReference type="EMBL" id="CP021781">
    <property type="protein sequence ID" value="AXA34115.1"/>
    <property type="molecule type" value="Genomic_DNA"/>
</dbReference>
<dbReference type="InterPro" id="IPR012902">
    <property type="entry name" value="N_methyl_site"/>
</dbReference>
<dbReference type="InterPro" id="IPR045584">
    <property type="entry name" value="Pilin-like"/>
</dbReference>
<evidence type="ECO:0000256" key="2">
    <source>
        <dbReference type="ARBA" id="ARBA00022481"/>
    </source>
</evidence>
<proteinExistence type="inferred from homology"/>
<dbReference type="GO" id="GO:0007155">
    <property type="term" value="P:cell adhesion"/>
    <property type="evidence" value="ECO:0007669"/>
    <property type="project" value="InterPro"/>
</dbReference>
<dbReference type="EMBL" id="CP043424">
    <property type="protein sequence ID" value="QIW12357.1"/>
    <property type="molecule type" value="Genomic_DNA"/>
</dbReference>
<evidence type="ECO:0000313" key="8">
    <source>
        <dbReference type="Proteomes" id="UP000681131"/>
    </source>
</evidence>
<dbReference type="KEGG" id="fad:CDH04_06700"/>
<evidence type="ECO:0000313" key="5">
    <source>
        <dbReference type="EMBL" id="AXA34115.1"/>
    </source>
</evidence>
<accession>A0A2Z4Y0G2</accession>
<dbReference type="Proteomes" id="UP000681131">
    <property type="component" value="Chromosome"/>
</dbReference>
<dbReference type="RefSeq" id="WP_112870292.1">
    <property type="nucleotide sequence ID" value="NZ_CP021781.1"/>
</dbReference>
<dbReference type="PROSITE" id="PS00409">
    <property type="entry name" value="PROKAR_NTER_METHYL"/>
    <property type="match status" value="1"/>
</dbReference>
<name>A0A2Z4Y0G2_9GAMM</name>
<keyword evidence="4" id="KW-0472">Membrane</keyword>
<keyword evidence="4" id="KW-0812">Transmembrane</keyword>
<keyword evidence="8" id="KW-1185">Reference proteome</keyword>
<dbReference type="NCBIfam" id="TIGR02532">
    <property type="entry name" value="IV_pilin_GFxxxE"/>
    <property type="match status" value="1"/>
</dbReference>
<keyword evidence="4" id="KW-1133">Transmembrane helix</keyword>
<organism evidence="5 7">
    <name type="scientific">Francisella adeliensis</name>
    <dbReference type="NCBI Taxonomy" id="2007306"/>
    <lineage>
        <taxon>Bacteria</taxon>
        <taxon>Pseudomonadati</taxon>
        <taxon>Pseudomonadota</taxon>
        <taxon>Gammaproteobacteria</taxon>
        <taxon>Thiotrichales</taxon>
        <taxon>Francisellaceae</taxon>
        <taxon>Francisella</taxon>
    </lineage>
</organism>
<evidence type="ECO:0000256" key="4">
    <source>
        <dbReference type="SAM" id="Phobius"/>
    </source>
</evidence>
<dbReference type="Pfam" id="PF07963">
    <property type="entry name" value="N_methyl"/>
    <property type="match status" value="1"/>
</dbReference>